<dbReference type="PROSITE" id="PS51233">
    <property type="entry name" value="VWFD"/>
    <property type="match status" value="1"/>
</dbReference>
<dbReference type="InterPro" id="IPR050780">
    <property type="entry name" value="Mucin_vWF_Thrombospondin_sf"/>
</dbReference>
<dbReference type="SMART" id="SM00216">
    <property type="entry name" value="VWD"/>
    <property type="match status" value="1"/>
</dbReference>
<dbReference type="PANTHER" id="PTHR11339:SF386">
    <property type="entry name" value="HEMOLECTIN, ISOFORM A"/>
    <property type="match status" value="1"/>
</dbReference>
<evidence type="ECO:0000256" key="1">
    <source>
        <dbReference type="ARBA" id="ARBA00023157"/>
    </source>
</evidence>
<accession>A0A8J2R5C4</accession>
<dbReference type="Proteomes" id="UP000789524">
    <property type="component" value="Unassembled WGS sequence"/>
</dbReference>
<dbReference type="EMBL" id="CAKASE010000083">
    <property type="protein sequence ID" value="CAG9585082.1"/>
    <property type="molecule type" value="Genomic_DNA"/>
</dbReference>
<reference evidence="4" key="1">
    <citation type="submission" date="2021-09" db="EMBL/GenBank/DDBJ databases">
        <authorList>
            <person name="Martin H S."/>
        </authorList>
    </citation>
    <scope>NUCLEOTIDE SEQUENCE</scope>
</reference>
<evidence type="ECO:0000259" key="3">
    <source>
        <dbReference type="PROSITE" id="PS51233"/>
    </source>
</evidence>
<name>A0A8J2R5C4_9NEOP</name>
<dbReference type="AlphaFoldDB" id="A0A8J2R5C4"/>
<comment type="caution">
    <text evidence="4">The sequence shown here is derived from an EMBL/GenBank/DDBJ whole genome shotgun (WGS) entry which is preliminary data.</text>
</comment>
<dbReference type="Pfam" id="PF00094">
    <property type="entry name" value="VWD"/>
    <property type="match status" value="1"/>
</dbReference>
<organism evidence="4 5">
    <name type="scientific">Danaus chrysippus</name>
    <name type="common">African queen</name>
    <dbReference type="NCBI Taxonomy" id="151541"/>
    <lineage>
        <taxon>Eukaryota</taxon>
        <taxon>Metazoa</taxon>
        <taxon>Ecdysozoa</taxon>
        <taxon>Arthropoda</taxon>
        <taxon>Hexapoda</taxon>
        <taxon>Insecta</taxon>
        <taxon>Pterygota</taxon>
        <taxon>Neoptera</taxon>
        <taxon>Endopterygota</taxon>
        <taxon>Lepidoptera</taxon>
        <taxon>Glossata</taxon>
        <taxon>Ditrysia</taxon>
        <taxon>Papilionoidea</taxon>
        <taxon>Nymphalidae</taxon>
        <taxon>Danainae</taxon>
        <taxon>Danaini</taxon>
        <taxon>Danaina</taxon>
        <taxon>Danaus</taxon>
        <taxon>Anosia</taxon>
    </lineage>
</organism>
<keyword evidence="1" id="KW-1015">Disulfide bond</keyword>
<keyword evidence="2" id="KW-0325">Glycoprotein</keyword>
<evidence type="ECO:0000313" key="4">
    <source>
        <dbReference type="EMBL" id="CAG9585082.1"/>
    </source>
</evidence>
<dbReference type="GO" id="GO:0031012">
    <property type="term" value="C:extracellular matrix"/>
    <property type="evidence" value="ECO:0007669"/>
    <property type="project" value="TreeGrafter"/>
</dbReference>
<sequence length="297" mass="32415">MGPAVQAILWWPFPTSEEPNKLFVLEAGDRRAAASWSSEGEKLTHAEAMNLAPYKGDGKPSCTKAVNLMYNGATIHLKQGGFILVNGKEVDSLPVSVGDIRIRAASSLFLIIQLPIKVDLWWDGNTRVFVDVPPSFKDSTKGLCGTFNLNQKDDFLTPEGDVEQTALAFANKWKTREFCDDVSTKEPEHPCKANMQNKDTAEAYCSKLKSKIFESVITAMHDAHTETHQNRGTNAPPPLTKPPRAALEVESLISGGLRSAESMGSFIASELQCKVRSGVPGVWLQLSERTVLGGDLA</sequence>
<evidence type="ECO:0000313" key="5">
    <source>
        <dbReference type="Proteomes" id="UP000789524"/>
    </source>
</evidence>
<dbReference type="OrthoDB" id="6262482at2759"/>
<dbReference type="InterPro" id="IPR001846">
    <property type="entry name" value="VWF_type-D"/>
</dbReference>
<gene>
    <name evidence="4" type="ORF">DCHRY22_LOCUS15569</name>
</gene>
<dbReference type="GO" id="GO:0005615">
    <property type="term" value="C:extracellular space"/>
    <property type="evidence" value="ECO:0007669"/>
    <property type="project" value="TreeGrafter"/>
</dbReference>
<protein>
    <submittedName>
        <fullName evidence="4">(African queen) hypothetical protein</fullName>
    </submittedName>
</protein>
<keyword evidence="5" id="KW-1185">Reference proteome</keyword>
<proteinExistence type="predicted"/>
<dbReference type="PANTHER" id="PTHR11339">
    <property type="entry name" value="EXTRACELLULAR MATRIX GLYCOPROTEIN RELATED"/>
    <property type="match status" value="1"/>
</dbReference>
<feature type="domain" description="VWFD" evidence="3">
    <location>
        <begin position="1"/>
        <end position="180"/>
    </location>
</feature>
<evidence type="ECO:0000256" key="2">
    <source>
        <dbReference type="ARBA" id="ARBA00023180"/>
    </source>
</evidence>